<accession>A0A6J4ST58</accession>
<protein>
    <submittedName>
        <fullName evidence="2">Uncharacterized protein</fullName>
    </submittedName>
</protein>
<sequence length="94" mass="10632">MLIVALIISAVLVGSSRVRWWWGLLILFWAAAGLTILSKYLIFEDDWVPRAGSPNWSEVPQAIFRSFLIVSVCYAVSHTVRWLASRRENAGRLG</sequence>
<gene>
    <name evidence="2" type="ORF">AVDCRST_MAG44-1016</name>
</gene>
<evidence type="ECO:0000313" key="2">
    <source>
        <dbReference type="EMBL" id="CAA9504536.1"/>
    </source>
</evidence>
<keyword evidence="1" id="KW-0472">Membrane</keyword>
<keyword evidence="1" id="KW-1133">Transmembrane helix</keyword>
<name>A0A6J4ST58_9SPHN</name>
<organism evidence="2">
    <name type="scientific">uncultured Sphingomonas sp</name>
    <dbReference type="NCBI Taxonomy" id="158754"/>
    <lineage>
        <taxon>Bacteria</taxon>
        <taxon>Pseudomonadati</taxon>
        <taxon>Pseudomonadota</taxon>
        <taxon>Alphaproteobacteria</taxon>
        <taxon>Sphingomonadales</taxon>
        <taxon>Sphingomonadaceae</taxon>
        <taxon>Sphingomonas</taxon>
        <taxon>environmental samples</taxon>
    </lineage>
</organism>
<reference evidence="2" key="1">
    <citation type="submission" date="2020-02" db="EMBL/GenBank/DDBJ databases">
        <authorList>
            <person name="Meier V. D."/>
        </authorList>
    </citation>
    <scope>NUCLEOTIDE SEQUENCE</scope>
    <source>
        <strain evidence="2">AVDCRST_MAG44</strain>
    </source>
</reference>
<feature type="transmembrane region" description="Helical" evidence="1">
    <location>
        <begin position="62"/>
        <end position="84"/>
    </location>
</feature>
<dbReference type="EMBL" id="CADCVY010000069">
    <property type="protein sequence ID" value="CAA9504536.1"/>
    <property type="molecule type" value="Genomic_DNA"/>
</dbReference>
<evidence type="ECO:0000256" key="1">
    <source>
        <dbReference type="SAM" id="Phobius"/>
    </source>
</evidence>
<keyword evidence="1" id="KW-0812">Transmembrane</keyword>
<feature type="transmembrane region" description="Helical" evidence="1">
    <location>
        <begin position="20"/>
        <end position="42"/>
    </location>
</feature>
<proteinExistence type="predicted"/>
<dbReference type="AlphaFoldDB" id="A0A6J4ST58"/>